<name>A0A6N8FIQ7_9BACI</name>
<evidence type="ECO:0000256" key="1">
    <source>
        <dbReference type="SAM" id="Coils"/>
    </source>
</evidence>
<gene>
    <name evidence="3" type="ORF">GMD78_12125</name>
</gene>
<dbReference type="EMBL" id="WOCA01000009">
    <property type="protein sequence ID" value="MUK89121.1"/>
    <property type="molecule type" value="Genomic_DNA"/>
</dbReference>
<dbReference type="RefSeq" id="WP_343042289.1">
    <property type="nucleotide sequence ID" value="NZ_WOCA01000009.1"/>
</dbReference>
<keyword evidence="4" id="KW-1185">Reference proteome</keyword>
<dbReference type="GO" id="GO:0003677">
    <property type="term" value="F:DNA binding"/>
    <property type="evidence" value="ECO:0007669"/>
    <property type="project" value="InterPro"/>
</dbReference>
<evidence type="ECO:0000313" key="4">
    <source>
        <dbReference type="Proteomes" id="UP000469125"/>
    </source>
</evidence>
<dbReference type="SUPFAM" id="SSF47413">
    <property type="entry name" value="lambda repressor-like DNA-binding domains"/>
    <property type="match status" value="1"/>
</dbReference>
<dbReference type="AlphaFoldDB" id="A0A6N8FIQ7"/>
<organism evidence="3 4">
    <name type="scientific">Ornithinibacillus caprae</name>
    <dbReference type="NCBI Taxonomy" id="2678566"/>
    <lineage>
        <taxon>Bacteria</taxon>
        <taxon>Bacillati</taxon>
        <taxon>Bacillota</taxon>
        <taxon>Bacilli</taxon>
        <taxon>Bacillales</taxon>
        <taxon>Bacillaceae</taxon>
        <taxon>Ornithinibacillus</taxon>
    </lineage>
</organism>
<dbReference type="InterPro" id="IPR001387">
    <property type="entry name" value="Cro/C1-type_HTH"/>
</dbReference>
<feature type="coiled-coil region" evidence="1">
    <location>
        <begin position="18"/>
        <end position="45"/>
    </location>
</feature>
<dbReference type="InterPro" id="IPR010982">
    <property type="entry name" value="Lambda_DNA-bd_dom_sf"/>
</dbReference>
<keyword evidence="1" id="KW-0175">Coiled coil</keyword>
<dbReference type="SMART" id="SM00530">
    <property type="entry name" value="HTH_XRE"/>
    <property type="match status" value="1"/>
</dbReference>
<sequence length="88" mass="9711">MQFGAVLRRMRKGAGLSQEELAEKLHIARSNISKLERDKMKLSAEDLINWCRSTQAQDVLIAFVNGLDPVSIIDGMQMVGTIILGGLL</sequence>
<feature type="domain" description="HTH cro/C1-type" evidence="2">
    <location>
        <begin position="7"/>
        <end position="48"/>
    </location>
</feature>
<evidence type="ECO:0000259" key="2">
    <source>
        <dbReference type="PROSITE" id="PS50943"/>
    </source>
</evidence>
<dbReference type="Proteomes" id="UP000469125">
    <property type="component" value="Unassembled WGS sequence"/>
</dbReference>
<protein>
    <submittedName>
        <fullName evidence="3">Helix-turn-helix domain-containing protein</fullName>
    </submittedName>
</protein>
<accession>A0A6N8FIQ7</accession>
<reference evidence="3 4" key="1">
    <citation type="submission" date="2019-11" db="EMBL/GenBank/DDBJ databases">
        <authorList>
            <person name="Li X."/>
        </authorList>
    </citation>
    <scope>NUCLEOTIDE SEQUENCE [LARGE SCALE GENOMIC DNA]</scope>
    <source>
        <strain evidence="3 4">L9</strain>
    </source>
</reference>
<dbReference type="Gene3D" id="1.10.260.40">
    <property type="entry name" value="lambda repressor-like DNA-binding domains"/>
    <property type="match status" value="1"/>
</dbReference>
<evidence type="ECO:0000313" key="3">
    <source>
        <dbReference type="EMBL" id="MUK89121.1"/>
    </source>
</evidence>
<dbReference type="PROSITE" id="PS50943">
    <property type="entry name" value="HTH_CROC1"/>
    <property type="match status" value="1"/>
</dbReference>
<dbReference type="CDD" id="cd00093">
    <property type="entry name" value="HTH_XRE"/>
    <property type="match status" value="1"/>
</dbReference>
<comment type="caution">
    <text evidence="3">The sequence shown here is derived from an EMBL/GenBank/DDBJ whole genome shotgun (WGS) entry which is preliminary data.</text>
</comment>
<proteinExistence type="predicted"/>
<dbReference type="Pfam" id="PF01381">
    <property type="entry name" value="HTH_3"/>
    <property type="match status" value="1"/>
</dbReference>